<dbReference type="SUPFAM" id="SSF52743">
    <property type="entry name" value="Subtilisin-like"/>
    <property type="match status" value="1"/>
</dbReference>
<feature type="active site" description="Charge relay system" evidence="5">
    <location>
        <position position="353"/>
    </location>
</feature>
<keyword evidence="2 5" id="KW-0645">Protease</keyword>
<comment type="similarity">
    <text evidence="1 5 6">Belongs to the peptidase S8 family.</text>
</comment>
<evidence type="ECO:0000256" key="5">
    <source>
        <dbReference type="PROSITE-ProRule" id="PRU01240"/>
    </source>
</evidence>
<dbReference type="SUPFAM" id="SSF49785">
    <property type="entry name" value="Galactose-binding domain-like"/>
    <property type="match status" value="1"/>
</dbReference>
<dbReference type="PROSITE" id="PS00137">
    <property type="entry name" value="SUBTILASE_HIS"/>
    <property type="match status" value="1"/>
</dbReference>
<dbReference type="InterPro" id="IPR023828">
    <property type="entry name" value="Peptidase_S8_Ser-AS"/>
</dbReference>
<dbReference type="InterPro" id="IPR037045">
    <property type="entry name" value="S8pro/Inhibitor_I9_sf"/>
</dbReference>
<accession>A0ABV6A6A7</accession>
<evidence type="ECO:0000256" key="3">
    <source>
        <dbReference type="ARBA" id="ARBA00022801"/>
    </source>
</evidence>
<dbReference type="InterPro" id="IPR023827">
    <property type="entry name" value="Peptidase_S8_Asp-AS"/>
</dbReference>
<evidence type="ECO:0000313" key="10">
    <source>
        <dbReference type="Proteomes" id="UP001589693"/>
    </source>
</evidence>
<evidence type="ECO:0000313" key="9">
    <source>
        <dbReference type="EMBL" id="MFB9908707.1"/>
    </source>
</evidence>
<feature type="chain" id="PRO_5046083770" evidence="7">
    <location>
        <begin position="35"/>
        <end position="528"/>
    </location>
</feature>
<evidence type="ECO:0000256" key="2">
    <source>
        <dbReference type="ARBA" id="ARBA00022670"/>
    </source>
</evidence>
<dbReference type="InterPro" id="IPR022398">
    <property type="entry name" value="Peptidase_S8_His-AS"/>
</dbReference>
<dbReference type="InterPro" id="IPR050131">
    <property type="entry name" value="Peptidase_S8_subtilisin-like"/>
</dbReference>
<dbReference type="Pfam" id="PF00082">
    <property type="entry name" value="Peptidase_S8"/>
    <property type="match status" value="1"/>
</dbReference>
<evidence type="ECO:0000256" key="4">
    <source>
        <dbReference type="ARBA" id="ARBA00022825"/>
    </source>
</evidence>
<feature type="domain" description="P/Homo B" evidence="8">
    <location>
        <begin position="411"/>
        <end position="528"/>
    </location>
</feature>
<evidence type="ECO:0000256" key="7">
    <source>
        <dbReference type="SAM" id="SignalP"/>
    </source>
</evidence>
<dbReference type="PRINTS" id="PR00723">
    <property type="entry name" value="SUBTILISIN"/>
</dbReference>
<dbReference type="CDD" id="cd04077">
    <property type="entry name" value="Peptidases_S8_PCSK9_ProteinaseK_like"/>
    <property type="match status" value="1"/>
</dbReference>
<reference evidence="9 10" key="1">
    <citation type="submission" date="2024-09" db="EMBL/GenBank/DDBJ databases">
        <authorList>
            <person name="Sun Q."/>
            <person name="Mori K."/>
        </authorList>
    </citation>
    <scope>NUCLEOTIDE SEQUENCE [LARGE SCALE GENOMIC DNA]</scope>
    <source>
        <strain evidence="9 10">TBRC 7907</strain>
    </source>
</reference>
<dbReference type="PROSITE" id="PS00138">
    <property type="entry name" value="SUBTILASE_SER"/>
    <property type="match status" value="1"/>
</dbReference>
<protein>
    <submittedName>
        <fullName evidence="9">S8 family serine peptidase</fullName>
    </submittedName>
</protein>
<dbReference type="Pfam" id="PF01483">
    <property type="entry name" value="P_proprotein"/>
    <property type="match status" value="1"/>
</dbReference>
<dbReference type="InterPro" id="IPR010259">
    <property type="entry name" value="S8pro/Inhibitor_I9"/>
</dbReference>
<organism evidence="9 10">
    <name type="scientific">Allokutzneria oryzae</name>
    <dbReference type="NCBI Taxonomy" id="1378989"/>
    <lineage>
        <taxon>Bacteria</taxon>
        <taxon>Bacillati</taxon>
        <taxon>Actinomycetota</taxon>
        <taxon>Actinomycetes</taxon>
        <taxon>Pseudonocardiales</taxon>
        <taxon>Pseudonocardiaceae</taxon>
        <taxon>Allokutzneria</taxon>
    </lineage>
</organism>
<dbReference type="InterPro" id="IPR036852">
    <property type="entry name" value="Peptidase_S8/S53_dom_sf"/>
</dbReference>
<keyword evidence="3 5" id="KW-0378">Hydrolase</keyword>
<sequence>MTRKHRTGSRLAAASVLGATLAMSLVALGSTATAAPAEGAVRNAGGVDAVANSYIVVLKDKVRTAAAVNSEAGALAQQYEGKVGLVYSTAIQGFSVEMTEAQAKKLAANPDVDYVEQNKTVRISGTQANPPSWGLDRIDQRDLPLDKSYTYPSAAGVTAYIIDTGVRQTHQDFGGRARSGRDFIDNDDNTDDCQGHGTHVAGTVAGSSYGVAKDAKVVGVRVLNCQGSGTWAQVIAGVDWVAANAVKPAVANMSLGGGANDALDTAVKNAIAKGIPFALAAGNGDIFGRPQDACTTSPARTPEAITVGATQNTDASATFSNFGTCLDIWAPGVGITSAWKDSDSATNTISGTSMASPHVAGAAALVLGANPTFTPAQVRDKLVADATNGKVTNPGAGSPNKLLFVGGGGTTPPPTCDAAASTAPVAIGDLKTVESPVVVARCDGNTTTVKAEVKITHTYRGDLVIDVIAPDNTAYRVKNSAAYDSADNVNETYTVNVGNKAKNGTWKLRVQDVARGDSGTIDSWTLRF</sequence>
<dbReference type="Gene3D" id="3.30.70.80">
    <property type="entry name" value="Peptidase S8 propeptide/proteinase inhibitor I9"/>
    <property type="match status" value="1"/>
</dbReference>
<name>A0ABV6A6A7_9PSEU</name>
<dbReference type="PROSITE" id="PS00136">
    <property type="entry name" value="SUBTILASE_ASP"/>
    <property type="match status" value="1"/>
</dbReference>
<dbReference type="Gene3D" id="2.60.120.260">
    <property type="entry name" value="Galactose-binding domain-like"/>
    <property type="match status" value="1"/>
</dbReference>
<proteinExistence type="inferred from homology"/>
<dbReference type="SUPFAM" id="SSF54897">
    <property type="entry name" value="Protease propeptides/inhibitors"/>
    <property type="match status" value="1"/>
</dbReference>
<feature type="active site" description="Charge relay system" evidence="5">
    <location>
        <position position="163"/>
    </location>
</feature>
<feature type="signal peptide" evidence="7">
    <location>
        <begin position="1"/>
        <end position="34"/>
    </location>
</feature>
<dbReference type="InterPro" id="IPR008979">
    <property type="entry name" value="Galactose-bd-like_sf"/>
</dbReference>
<dbReference type="EMBL" id="JBHLZU010000027">
    <property type="protein sequence ID" value="MFB9908707.1"/>
    <property type="molecule type" value="Genomic_DNA"/>
</dbReference>
<dbReference type="PANTHER" id="PTHR43806:SF11">
    <property type="entry name" value="CEREVISIN-RELATED"/>
    <property type="match status" value="1"/>
</dbReference>
<evidence type="ECO:0000259" key="8">
    <source>
        <dbReference type="PROSITE" id="PS51829"/>
    </source>
</evidence>
<comment type="caution">
    <text evidence="9">The sequence shown here is derived from an EMBL/GenBank/DDBJ whole genome shotgun (WGS) entry which is preliminary data.</text>
</comment>
<evidence type="ECO:0000256" key="6">
    <source>
        <dbReference type="RuleBase" id="RU003355"/>
    </source>
</evidence>
<dbReference type="Gene3D" id="3.40.50.200">
    <property type="entry name" value="Peptidase S8/S53 domain"/>
    <property type="match status" value="1"/>
</dbReference>
<feature type="active site" description="Charge relay system" evidence="5">
    <location>
        <position position="196"/>
    </location>
</feature>
<keyword evidence="10" id="KW-1185">Reference proteome</keyword>
<dbReference type="InterPro" id="IPR002884">
    <property type="entry name" value="P_dom"/>
</dbReference>
<evidence type="ECO:0000256" key="1">
    <source>
        <dbReference type="ARBA" id="ARBA00011073"/>
    </source>
</evidence>
<dbReference type="Proteomes" id="UP001589693">
    <property type="component" value="Unassembled WGS sequence"/>
</dbReference>
<dbReference type="InterPro" id="IPR034193">
    <property type="entry name" value="PCSK9_ProteinaseK-like"/>
</dbReference>
<dbReference type="PROSITE" id="PS51829">
    <property type="entry name" value="P_HOMO_B"/>
    <property type="match status" value="1"/>
</dbReference>
<keyword evidence="7" id="KW-0732">Signal</keyword>
<dbReference type="RefSeq" id="WP_377860650.1">
    <property type="nucleotide sequence ID" value="NZ_JBHLZU010000027.1"/>
</dbReference>
<dbReference type="InterPro" id="IPR000209">
    <property type="entry name" value="Peptidase_S8/S53_dom"/>
</dbReference>
<dbReference type="Pfam" id="PF05922">
    <property type="entry name" value="Inhibitor_I9"/>
    <property type="match status" value="1"/>
</dbReference>
<keyword evidence="4 5" id="KW-0720">Serine protease</keyword>
<dbReference type="PANTHER" id="PTHR43806">
    <property type="entry name" value="PEPTIDASE S8"/>
    <property type="match status" value="1"/>
</dbReference>
<dbReference type="InterPro" id="IPR015500">
    <property type="entry name" value="Peptidase_S8_subtilisin-rel"/>
</dbReference>
<dbReference type="PROSITE" id="PS51892">
    <property type="entry name" value="SUBTILASE"/>
    <property type="match status" value="1"/>
</dbReference>
<gene>
    <name evidence="9" type="ORF">ACFFQA_32625</name>
</gene>